<dbReference type="AlphaFoldDB" id="A0A2R6W386"/>
<feature type="transmembrane region" description="Helical" evidence="7">
    <location>
        <begin position="51"/>
        <end position="72"/>
    </location>
</feature>
<dbReference type="OMA" id="PLAFKCF"/>
<sequence length="113" mass="12189">MLGVTIGVLVLVWLERKISAAIQQRIGPEYTGPLGVVQALEDGIKKKLKKIFIGVFFLIAISSIVPIGLLMAGYGASNKYSFLGGLRAAAQSISYEIPLAFKCFIYSSPCDSF</sequence>
<dbReference type="EMBL" id="KZ772837">
    <property type="protein sequence ID" value="PTQ28324.1"/>
    <property type="molecule type" value="Genomic_DNA"/>
</dbReference>
<feature type="non-terminal residue" evidence="9">
    <location>
        <position position="113"/>
    </location>
</feature>
<evidence type="ECO:0000256" key="3">
    <source>
        <dbReference type="ARBA" id="ARBA00022692"/>
    </source>
</evidence>
<evidence type="ECO:0000256" key="2">
    <source>
        <dbReference type="ARBA" id="ARBA00010535"/>
    </source>
</evidence>
<keyword evidence="6" id="KW-0520">NAD</keyword>
<evidence type="ECO:0000256" key="5">
    <source>
        <dbReference type="ARBA" id="ARBA00023136"/>
    </source>
</evidence>
<keyword evidence="3 6" id="KW-0812">Transmembrane</keyword>
<evidence type="ECO:0000256" key="6">
    <source>
        <dbReference type="RuleBase" id="RU000471"/>
    </source>
</evidence>
<dbReference type="InterPro" id="IPR001694">
    <property type="entry name" value="NADH_UbQ_OxRdtase_su1/FPO"/>
</dbReference>
<accession>A0A2R6W386</accession>
<dbReference type="Proteomes" id="UP000244005">
    <property type="component" value="Unassembled WGS sequence"/>
</dbReference>
<comment type="similarity">
    <text evidence="2 6">Belongs to the complex I subunit 1 family.</text>
</comment>
<keyword evidence="10" id="KW-1185">Reference proteome</keyword>
<gene>
    <name evidence="9" type="ORF">MARPO_0167s0016</name>
</gene>
<keyword evidence="4 7" id="KW-1133">Transmembrane helix</keyword>
<keyword evidence="8" id="KW-0732">Signal</keyword>
<evidence type="ECO:0000256" key="8">
    <source>
        <dbReference type="SAM" id="SignalP"/>
    </source>
</evidence>
<organism evidence="9 10">
    <name type="scientific">Marchantia polymorpha</name>
    <name type="common">Common liverwort</name>
    <name type="synonym">Marchantia aquatica</name>
    <dbReference type="NCBI Taxonomy" id="3197"/>
    <lineage>
        <taxon>Eukaryota</taxon>
        <taxon>Viridiplantae</taxon>
        <taxon>Streptophyta</taxon>
        <taxon>Embryophyta</taxon>
        <taxon>Marchantiophyta</taxon>
        <taxon>Marchantiopsida</taxon>
        <taxon>Marchantiidae</taxon>
        <taxon>Marchantiales</taxon>
        <taxon>Marchantiaceae</taxon>
        <taxon>Marchantia</taxon>
    </lineage>
</organism>
<dbReference type="OrthoDB" id="531329at2759"/>
<evidence type="ECO:0000256" key="7">
    <source>
        <dbReference type="SAM" id="Phobius"/>
    </source>
</evidence>
<keyword evidence="5 7" id="KW-0472">Membrane</keyword>
<protein>
    <recommendedName>
        <fullName evidence="11">H(+)-exporting diphosphatase</fullName>
    </recommendedName>
</protein>
<evidence type="ECO:0008006" key="11">
    <source>
        <dbReference type="Google" id="ProtNLM"/>
    </source>
</evidence>
<dbReference type="Pfam" id="PF00146">
    <property type="entry name" value="NADHdh"/>
    <property type="match status" value="1"/>
</dbReference>
<feature type="chain" id="PRO_5015343726" description="H(+)-exporting diphosphatase" evidence="8">
    <location>
        <begin position="21"/>
        <end position="113"/>
    </location>
</feature>
<evidence type="ECO:0000313" key="10">
    <source>
        <dbReference type="Proteomes" id="UP000244005"/>
    </source>
</evidence>
<proteinExistence type="inferred from homology"/>
<feature type="signal peptide" evidence="8">
    <location>
        <begin position="1"/>
        <end position="20"/>
    </location>
</feature>
<dbReference type="GO" id="GO:0005886">
    <property type="term" value="C:plasma membrane"/>
    <property type="evidence" value="ECO:0007669"/>
    <property type="project" value="UniProtKB-SubCell"/>
</dbReference>
<dbReference type="PANTHER" id="PTHR11432">
    <property type="entry name" value="NADH DEHYDROGENASE SUBUNIT 1"/>
    <property type="match status" value="1"/>
</dbReference>
<evidence type="ECO:0000256" key="4">
    <source>
        <dbReference type="ARBA" id="ARBA00022989"/>
    </source>
</evidence>
<name>A0A2R6W386_MARPO</name>
<dbReference type="PANTHER" id="PTHR11432:SF3">
    <property type="entry name" value="NADH-UBIQUINONE OXIDOREDUCTASE CHAIN 1"/>
    <property type="match status" value="1"/>
</dbReference>
<reference evidence="10" key="1">
    <citation type="journal article" date="2017" name="Cell">
        <title>Insights into land plant evolution garnered from the Marchantia polymorpha genome.</title>
        <authorList>
            <person name="Bowman J.L."/>
            <person name="Kohchi T."/>
            <person name="Yamato K.T."/>
            <person name="Jenkins J."/>
            <person name="Shu S."/>
            <person name="Ishizaki K."/>
            <person name="Yamaoka S."/>
            <person name="Nishihama R."/>
            <person name="Nakamura Y."/>
            <person name="Berger F."/>
            <person name="Adam C."/>
            <person name="Aki S.S."/>
            <person name="Althoff F."/>
            <person name="Araki T."/>
            <person name="Arteaga-Vazquez M.A."/>
            <person name="Balasubrmanian S."/>
            <person name="Barry K."/>
            <person name="Bauer D."/>
            <person name="Boehm C.R."/>
            <person name="Briginshaw L."/>
            <person name="Caballero-Perez J."/>
            <person name="Catarino B."/>
            <person name="Chen F."/>
            <person name="Chiyoda S."/>
            <person name="Chovatia M."/>
            <person name="Davies K.M."/>
            <person name="Delmans M."/>
            <person name="Demura T."/>
            <person name="Dierschke T."/>
            <person name="Dolan L."/>
            <person name="Dorantes-Acosta A.E."/>
            <person name="Eklund D.M."/>
            <person name="Florent S.N."/>
            <person name="Flores-Sandoval E."/>
            <person name="Fujiyama A."/>
            <person name="Fukuzawa H."/>
            <person name="Galik B."/>
            <person name="Grimanelli D."/>
            <person name="Grimwood J."/>
            <person name="Grossniklaus U."/>
            <person name="Hamada T."/>
            <person name="Haseloff J."/>
            <person name="Hetherington A.J."/>
            <person name="Higo A."/>
            <person name="Hirakawa Y."/>
            <person name="Hundley H.N."/>
            <person name="Ikeda Y."/>
            <person name="Inoue K."/>
            <person name="Inoue S.I."/>
            <person name="Ishida S."/>
            <person name="Jia Q."/>
            <person name="Kakita M."/>
            <person name="Kanazawa T."/>
            <person name="Kawai Y."/>
            <person name="Kawashima T."/>
            <person name="Kennedy M."/>
            <person name="Kinose K."/>
            <person name="Kinoshita T."/>
            <person name="Kohara Y."/>
            <person name="Koide E."/>
            <person name="Komatsu K."/>
            <person name="Kopischke S."/>
            <person name="Kubo M."/>
            <person name="Kyozuka J."/>
            <person name="Lagercrantz U."/>
            <person name="Lin S.S."/>
            <person name="Lindquist E."/>
            <person name="Lipzen A.M."/>
            <person name="Lu C.W."/>
            <person name="De Luna E."/>
            <person name="Martienssen R.A."/>
            <person name="Minamino N."/>
            <person name="Mizutani M."/>
            <person name="Mizutani M."/>
            <person name="Mochizuki N."/>
            <person name="Monte I."/>
            <person name="Mosher R."/>
            <person name="Nagasaki H."/>
            <person name="Nakagami H."/>
            <person name="Naramoto S."/>
            <person name="Nishitani K."/>
            <person name="Ohtani M."/>
            <person name="Okamoto T."/>
            <person name="Okumura M."/>
            <person name="Phillips J."/>
            <person name="Pollak B."/>
            <person name="Reinders A."/>
            <person name="Rovekamp M."/>
            <person name="Sano R."/>
            <person name="Sawa S."/>
            <person name="Schmid M.W."/>
            <person name="Shirakawa M."/>
            <person name="Solano R."/>
            <person name="Spunde A."/>
            <person name="Suetsugu N."/>
            <person name="Sugano S."/>
            <person name="Sugiyama A."/>
            <person name="Sun R."/>
            <person name="Suzuki Y."/>
            <person name="Takenaka M."/>
            <person name="Takezawa D."/>
            <person name="Tomogane H."/>
            <person name="Tsuzuki M."/>
            <person name="Ueda T."/>
            <person name="Umeda M."/>
            <person name="Ward J.M."/>
            <person name="Watanabe Y."/>
            <person name="Yazaki K."/>
            <person name="Yokoyama R."/>
            <person name="Yoshitake Y."/>
            <person name="Yotsui I."/>
            <person name="Zachgo S."/>
            <person name="Schmutz J."/>
        </authorList>
    </citation>
    <scope>NUCLEOTIDE SEQUENCE [LARGE SCALE GENOMIC DNA]</scope>
    <source>
        <strain evidence="10">Tak-1</strain>
    </source>
</reference>
<comment type="subcellular location">
    <subcellularLocation>
        <location evidence="6">Cell membrane</location>
        <topology evidence="6">Multi-pass membrane protein</topology>
    </subcellularLocation>
    <subcellularLocation>
        <location evidence="1">Membrane</location>
        <topology evidence="1">Multi-pass membrane protein</topology>
    </subcellularLocation>
</comment>
<evidence type="ECO:0000256" key="1">
    <source>
        <dbReference type="ARBA" id="ARBA00004141"/>
    </source>
</evidence>
<evidence type="ECO:0000313" key="9">
    <source>
        <dbReference type="EMBL" id="PTQ28324.1"/>
    </source>
</evidence>